<dbReference type="Pfam" id="PF13560">
    <property type="entry name" value="HTH_31"/>
    <property type="match status" value="1"/>
</dbReference>
<reference evidence="3 4" key="1">
    <citation type="submission" date="2024-09" db="EMBL/GenBank/DDBJ databases">
        <authorList>
            <person name="Sun Q."/>
            <person name="Mori K."/>
        </authorList>
    </citation>
    <scope>NUCLEOTIDE SEQUENCE [LARGE SCALE GENOMIC DNA]</scope>
    <source>
        <strain evidence="3 4">JCM 4414</strain>
    </source>
</reference>
<feature type="region of interest" description="Disordered" evidence="1">
    <location>
        <begin position="19"/>
        <end position="38"/>
    </location>
</feature>
<dbReference type="CDD" id="cd00093">
    <property type="entry name" value="HTH_XRE"/>
    <property type="match status" value="1"/>
</dbReference>
<dbReference type="EMBL" id="JBHMCT010000011">
    <property type="protein sequence ID" value="MFB9556065.1"/>
    <property type="molecule type" value="Genomic_DNA"/>
</dbReference>
<proteinExistence type="predicted"/>
<accession>A0ABV5QRD8</accession>
<dbReference type="PANTHER" id="PTHR35010">
    <property type="entry name" value="BLL4672 PROTEIN-RELATED"/>
    <property type="match status" value="1"/>
</dbReference>
<dbReference type="SUPFAM" id="SSF47413">
    <property type="entry name" value="lambda repressor-like DNA-binding domains"/>
    <property type="match status" value="1"/>
</dbReference>
<dbReference type="RefSeq" id="WP_382745914.1">
    <property type="nucleotide sequence ID" value="NZ_JBHMCT010000011.1"/>
</dbReference>
<evidence type="ECO:0000313" key="3">
    <source>
        <dbReference type="EMBL" id="MFB9556065.1"/>
    </source>
</evidence>
<evidence type="ECO:0000256" key="1">
    <source>
        <dbReference type="SAM" id="MobiDB-lite"/>
    </source>
</evidence>
<name>A0ABV5QRD8_9ACTN</name>
<sequence>MNKTALRALLKERRELIAPEAHGLSRPTGRGRRARGLSQQQVDELTCRAIDTYNRLETGRYPNPPADYLRQVGRLFGLNEQEWVMLCRYAGIGDPPGPLNPSSGLEVPGVWQEAVDGIGHMAYLTDASWNLLAHNRHFADMHPGRRVPANTLRWMLLDREARGTSLVDWDTVWAPLVLPQLRAALAARPEDATLRRIEREVRADPALGPMWEACGAHIHPDGDERPLHHALHGPGHVSICAAQPLTAPGARLIIMLFRPGPRKSHPRVPMLRAAGPGDTGG</sequence>
<dbReference type="Gene3D" id="3.30.450.180">
    <property type="match status" value="1"/>
</dbReference>
<dbReference type="Proteomes" id="UP001589716">
    <property type="component" value="Unassembled WGS sequence"/>
</dbReference>
<dbReference type="InterPro" id="IPR001387">
    <property type="entry name" value="Cro/C1-type_HTH"/>
</dbReference>
<organism evidence="3 4">
    <name type="scientific">Streptomyces roseoviridis</name>
    <dbReference type="NCBI Taxonomy" id="67361"/>
    <lineage>
        <taxon>Bacteria</taxon>
        <taxon>Bacillati</taxon>
        <taxon>Actinomycetota</taxon>
        <taxon>Actinomycetes</taxon>
        <taxon>Kitasatosporales</taxon>
        <taxon>Streptomycetaceae</taxon>
        <taxon>Streptomyces</taxon>
    </lineage>
</organism>
<comment type="caution">
    <text evidence="3">The sequence shown here is derived from an EMBL/GenBank/DDBJ whole genome shotgun (WGS) entry which is preliminary data.</text>
</comment>
<protein>
    <submittedName>
        <fullName evidence="3">Helix-turn-helix domain-containing protein</fullName>
    </submittedName>
</protein>
<feature type="domain" description="HTH cro/C1-type" evidence="2">
    <location>
        <begin position="32"/>
        <end position="83"/>
    </location>
</feature>
<dbReference type="PANTHER" id="PTHR35010:SF2">
    <property type="entry name" value="BLL4672 PROTEIN"/>
    <property type="match status" value="1"/>
</dbReference>
<dbReference type="InterPro" id="IPR041413">
    <property type="entry name" value="MLTR_LBD"/>
</dbReference>
<gene>
    <name evidence="3" type="ORF">ACFFTP_17950</name>
</gene>
<dbReference type="PROSITE" id="PS50943">
    <property type="entry name" value="HTH_CROC1"/>
    <property type="match status" value="1"/>
</dbReference>
<keyword evidence="4" id="KW-1185">Reference proteome</keyword>
<dbReference type="Pfam" id="PF17765">
    <property type="entry name" value="MLTR_LBD"/>
    <property type="match status" value="1"/>
</dbReference>
<dbReference type="InterPro" id="IPR010982">
    <property type="entry name" value="Lambda_DNA-bd_dom_sf"/>
</dbReference>
<evidence type="ECO:0000313" key="4">
    <source>
        <dbReference type="Proteomes" id="UP001589716"/>
    </source>
</evidence>
<evidence type="ECO:0000259" key="2">
    <source>
        <dbReference type="PROSITE" id="PS50943"/>
    </source>
</evidence>